<dbReference type="EMBL" id="LAZR01000206">
    <property type="protein sequence ID" value="KKN82100.1"/>
    <property type="molecule type" value="Genomic_DNA"/>
</dbReference>
<protein>
    <submittedName>
        <fullName evidence="1">Uncharacterized protein</fullName>
    </submittedName>
</protein>
<sequence>MMNESTDNANWADLKKLGWGVLDSAVHEALLKESLCRYRRIWEALAKR</sequence>
<dbReference type="AlphaFoldDB" id="A0A0F9TLS5"/>
<name>A0A0F9TLS5_9ZZZZ</name>
<evidence type="ECO:0000313" key="1">
    <source>
        <dbReference type="EMBL" id="KKN82100.1"/>
    </source>
</evidence>
<comment type="caution">
    <text evidence="1">The sequence shown here is derived from an EMBL/GenBank/DDBJ whole genome shotgun (WGS) entry which is preliminary data.</text>
</comment>
<accession>A0A0F9TLS5</accession>
<reference evidence="1" key="1">
    <citation type="journal article" date="2015" name="Nature">
        <title>Complex archaea that bridge the gap between prokaryotes and eukaryotes.</title>
        <authorList>
            <person name="Spang A."/>
            <person name="Saw J.H."/>
            <person name="Jorgensen S.L."/>
            <person name="Zaremba-Niedzwiedzka K."/>
            <person name="Martijn J."/>
            <person name="Lind A.E."/>
            <person name="van Eijk R."/>
            <person name="Schleper C."/>
            <person name="Guy L."/>
            <person name="Ettema T.J."/>
        </authorList>
    </citation>
    <scope>NUCLEOTIDE SEQUENCE</scope>
</reference>
<gene>
    <name evidence="1" type="ORF">LCGC14_0313670</name>
</gene>
<proteinExistence type="predicted"/>
<organism evidence="1">
    <name type="scientific">marine sediment metagenome</name>
    <dbReference type="NCBI Taxonomy" id="412755"/>
    <lineage>
        <taxon>unclassified sequences</taxon>
        <taxon>metagenomes</taxon>
        <taxon>ecological metagenomes</taxon>
    </lineage>
</organism>